<dbReference type="Proteomes" id="UP000192813">
    <property type="component" value="Unassembled WGS sequence"/>
</dbReference>
<reference evidence="2" key="1">
    <citation type="submission" date="2017-12" db="EMBL/GenBank/DDBJ databases">
        <title>FDA dAtabase for Regulatory Grade micrObial Sequences (FDA-ARGOS): Supporting development and validation of Infectious Disease Dx tests.</title>
        <authorList>
            <person name="Hoffmann M."/>
            <person name="Allard M."/>
            <person name="Evans P."/>
            <person name="Brown E."/>
            <person name="Tallon L."/>
            <person name="Sadzewicz L."/>
            <person name="Sengamalay N."/>
            <person name="Ott S."/>
            <person name="Godinez A."/>
            <person name="Nagaraj S."/>
            <person name="Vavikolanu K."/>
            <person name="Aluvathingal J."/>
            <person name="Nadendla S."/>
            <person name="Sichtig H."/>
        </authorList>
    </citation>
    <scope>NUCLEOTIDE SEQUENCE [LARGE SCALE GENOMIC DNA]</scope>
    <source>
        <strain evidence="2">FDAARGOS_249</strain>
    </source>
</reference>
<dbReference type="RefSeq" id="WP_083067636.1">
    <property type="nucleotide sequence ID" value="NZ_NBTM02000001.1"/>
</dbReference>
<proteinExistence type="predicted"/>
<evidence type="ECO:0000313" key="2">
    <source>
        <dbReference type="Proteomes" id="UP000192813"/>
    </source>
</evidence>
<dbReference type="AlphaFoldDB" id="A0A2J9PLJ7"/>
<name>A0A2J9PLJ7_9LACT</name>
<evidence type="ECO:0000313" key="1">
    <source>
        <dbReference type="EMBL" id="PNL90860.1"/>
    </source>
</evidence>
<gene>
    <name evidence="1" type="ORF">A6J77_000690</name>
</gene>
<dbReference type="EMBL" id="NBTM02000001">
    <property type="protein sequence ID" value="PNL90860.1"/>
    <property type="molecule type" value="Genomic_DNA"/>
</dbReference>
<sequence length="60" mass="7259">MTESVKYTLESRIDDFERHLEYVEEELERTERNHVELSTEKVSLIKAIEEHKRALLDLKE</sequence>
<protein>
    <submittedName>
        <fullName evidence="1">Uncharacterized protein</fullName>
    </submittedName>
</protein>
<accession>A0A2J9PLJ7</accession>
<comment type="caution">
    <text evidence="1">The sequence shown here is derived from an EMBL/GenBank/DDBJ whole genome shotgun (WGS) entry which is preliminary data.</text>
</comment>
<organism evidence="1 2">
    <name type="scientific">Aerococcus viridans</name>
    <dbReference type="NCBI Taxonomy" id="1377"/>
    <lineage>
        <taxon>Bacteria</taxon>
        <taxon>Bacillati</taxon>
        <taxon>Bacillota</taxon>
        <taxon>Bacilli</taxon>
        <taxon>Lactobacillales</taxon>
        <taxon>Aerococcaceae</taxon>
        <taxon>Aerococcus</taxon>
    </lineage>
</organism>